<dbReference type="PROSITE" id="PS51257">
    <property type="entry name" value="PROKAR_LIPOPROTEIN"/>
    <property type="match status" value="1"/>
</dbReference>
<keyword evidence="4" id="KW-1185">Reference proteome</keyword>
<evidence type="ECO:0000256" key="1">
    <source>
        <dbReference type="SAM" id="MobiDB-lite"/>
    </source>
</evidence>
<dbReference type="EMBL" id="BSVA01000001">
    <property type="protein sequence ID" value="GMA91248.1"/>
    <property type="molecule type" value="Genomic_DNA"/>
</dbReference>
<sequence length="167" mass="17884">MTLRRAGGIGLLAVAAVALSACRDAEPMPIPTGTASPTSDAVQGEPPPQLDPRCVEQYGAKAGFVYEGDIRMRPDGWPTPAEFAVLCWVETISTTEQAGHYATSYYTPYDTVLRFYEGALTAGVHGRADSTDGELLTGVLGDASFYIVETGTSRYAIHWAIDGEYLD</sequence>
<evidence type="ECO:0000256" key="2">
    <source>
        <dbReference type="SAM" id="SignalP"/>
    </source>
</evidence>
<organism evidence="3 4">
    <name type="scientific">Homoserinibacter gongjuensis</name>
    <dbReference type="NCBI Taxonomy" id="1162968"/>
    <lineage>
        <taxon>Bacteria</taxon>
        <taxon>Bacillati</taxon>
        <taxon>Actinomycetota</taxon>
        <taxon>Actinomycetes</taxon>
        <taxon>Micrococcales</taxon>
        <taxon>Microbacteriaceae</taxon>
        <taxon>Homoserinibacter</taxon>
    </lineage>
</organism>
<reference evidence="4" key="1">
    <citation type="journal article" date="2019" name="Int. J. Syst. Evol. Microbiol.">
        <title>The Global Catalogue of Microorganisms (GCM) 10K type strain sequencing project: providing services to taxonomists for standard genome sequencing and annotation.</title>
        <authorList>
            <consortium name="The Broad Institute Genomics Platform"/>
            <consortium name="The Broad Institute Genome Sequencing Center for Infectious Disease"/>
            <person name="Wu L."/>
            <person name="Ma J."/>
        </authorList>
    </citation>
    <scope>NUCLEOTIDE SEQUENCE [LARGE SCALE GENOMIC DNA]</scope>
    <source>
        <strain evidence="4">NBRC 108755</strain>
    </source>
</reference>
<evidence type="ECO:0000313" key="4">
    <source>
        <dbReference type="Proteomes" id="UP001157069"/>
    </source>
</evidence>
<gene>
    <name evidence="3" type="ORF">GCM10025869_17770</name>
</gene>
<name>A0ABQ6JV39_9MICO</name>
<dbReference type="RefSeq" id="WP_284299504.1">
    <property type="nucleotide sequence ID" value="NZ_BSVA01000001.1"/>
</dbReference>
<proteinExistence type="predicted"/>
<feature type="region of interest" description="Disordered" evidence="1">
    <location>
        <begin position="28"/>
        <end position="52"/>
    </location>
</feature>
<keyword evidence="2" id="KW-0732">Signal</keyword>
<comment type="caution">
    <text evidence="3">The sequence shown here is derived from an EMBL/GenBank/DDBJ whole genome shotgun (WGS) entry which is preliminary data.</text>
</comment>
<accession>A0ABQ6JV39</accession>
<evidence type="ECO:0008006" key="5">
    <source>
        <dbReference type="Google" id="ProtNLM"/>
    </source>
</evidence>
<evidence type="ECO:0000313" key="3">
    <source>
        <dbReference type="EMBL" id="GMA91248.1"/>
    </source>
</evidence>
<protein>
    <recommendedName>
        <fullName evidence="5">Lipoprotein</fullName>
    </recommendedName>
</protein>
<dbReference type="Proteomes" id="UP001157069">
    <property type="component" value="Unassembled WGS sequence"/>
</dbReference>
<feature type="signal peptide" evidence="2">
    <location>
        <begin position="1"/>
        <end position="20"/>
    </location>
</feature>
<feature type="chain" id="PRO_5046969333" description="Lipoprotein" evidence="2">
    <location>
        <begin position="21"/>
        <end position="167"/>
    </location>
</feature>